<dbReference type="STRING" id="502025.Hoch_4908"/>
<dbReference type="RefSeq" id="WP_012829989.1">
    <property type="nucleotide sequence ID" value="NC_013440.1"/>
</dbReference>
<organism evidence="1 2">
    <name type="scientific">Haliangium ochraceum (strain DSM 14365 / JCM 11303 / SMP-2)</name>
    <dbReference type="NCBI Taxonomy" id="502025"/>
    <lineage>
        <taxon>Bacteria</taxon>
        <taxon>Pseudomonadati</taxon>
        <taxon>Myxococcota</taxon>
        <taxon>Polyangia</taxon>
        <taxon>Haliangiales</taxon>
        <taxon>Kofleriaceae</taxon>
        <taxon>Haliangium</taxon>
    </lineage>
</organism>
<dbReference type="SUPFAM" id="SSF56281">
    <property type="entry name" value="Metallo-hydrolase/oxidoreductase"/>
    <property type="match status" value="1"/>
</dbReference>
<evidence type="ECO:0000313" key="2">
    <source>
        <dbReference type="Proteomes" id="UP000001880"/>
    </source>
</evidence>
<sequence length="238" mass="26422">MANKVDTSWQVHPHDPILELAPNLQQVTGDIPGMALRRIMTLVRMQDGRLLVHNPIALEDAYMAELERWAGAPAFVVVPNGWHRIDCAAFKRRYPEAKIVCPRGSVKKVRQRVAVDITYDAFPSDDTVEFAHVSGLRDVEGVMLVRSEDGVTLVFNDLIFNQPHLPGVGGVVIRLLGSSGEAKVTRIMRLLAVKDRAATREHLRALAETPRLRRIVPGHGRIISKDAAQVLRGIADKL</sequence>
<reference evidence="1 2" key="1">
    <citation type="journal article" date="2010" name="Stand. Genomic Sci.">
        <title>Complete genome sequence of Haliangium ochraceum type strain (SMP-2).</title>
        <authorList>
            <consortium name="US DOE Joint Genome Institute (JGI-PGF)"/>
            <person name="Ivanova N."/>
            <person name="Daum C."/>
            <person name="Lang E."/>
            <person name="Abt B."/>
            <person name="Kopitz M."/>
            <person name="Saunders E."/>
            <person name="Lapidus A."/>
            <person name="Lucas S."/>
            <person name="Glavina Del Rio T."/>
            <person name="Nolan M."/>
            <person name="Tice H."/>
            <person name="Copeland A."/>
            <person name="Cheng J.F."/>
            <person name="Chen F."/>
            <person name="Bruce D."/>
            <person name="Goodwin L."/>
            <person name="Pitluck S."/>
            <person name="Mavromatis K."/>
            <person name="Pati A."/>
            <person name="Mikhailova N."/>
            <person name="Chen A."/>
            <person name="Palaniappan K."/>
            <person name="Land M."/>
            <person name="Hauser L."/>
            <person name="Chang Y.J."/>
            <person name="Jeffries C.D."/>
            <person name="Detter J.C."/>
            <person name="Brettin T."/>
            <person name="Rohde M."/>
            <person name="Goker M."/>
            <person name="Bristow J."/>
            <person name="Markowitz V."/>
            <person name="Eisen J.A."/>
            <person name="Hugenholtz P."/>
            <person name="Kyrpides N.C."/>
            <person name="Klenk H.P."/>
        </authorList>
    </citation>
    <scope>NUCLEOTIDE SEQUENCE [LARGE SCALE GENOMIC DNA]</scope>
    <source>
        <strain evidence="2">DSM 14365 / CIP 107738 / JCM 11303 / AJ 13395 / SMP-2</strain>
    </source>
</reference>
<dbReference type="InterPro" id="IPR036866">
    <property type="entry name" value="RibonucZ/Hydroxyglut_hydro"/>
</dbReference>
<dbReference type="InterPro" id="IPR025638">
    <property type="entry name" value="DUF4336"/>
</dbReference>
<keyword evidence="2" id="KW-1185">Reference proteome</keyword>
<gene>
    <name evidence="1" type="ordered locus">Hoch_4908</name>
</gene>
<proteinExistence type="predicted"/>
<dbReference type="KEGG" id="hoh:Hoch_4908"/>
<evidence type="ECO:0000313" key="1">
    <source>
        <dbReference type="EMBL" id="ACY17397.1"/>
    </source>
</evidence>
<dbReference type="HOGENOM" id="CLU_064458_0_0_7"/>
<dbReference type="Proteomes" id="UP000001880">
    <property type="component" value="Chromosome"/>
</dbReference>
<dbReference type="PANTHER" id="PTHR33835">
    <property type="entry name" value="YALI0C07656P"/>
    <property type="match status" value="1"/>
</dbReference>
<dbReference type="PANTHER" id="PTHR33835:SF1">
    <property type="entry name" value="METALLO-BETA-LACTAMASE DOMAIN-CONTAINING PROTEIN"/>
    <property type="match status" value="1"/>
</dbReference>
<evidence type="ECO:0008006" key="3">
    <source>
        <dbReference type="Google" id="ProtNLM"/>
    </source>
</evidence>
<dbReference type="eggNOG" id="COG3744">
    <property type="taxonomic scope" value="Bacteria"/>
</dbReference>
<dbReference type="OrthoDB" id="450111at2"/>
<dbReference type="EMBL" id="CP001804">
    <property type="protein sequence ID" value="ACY17397.1"/>
    <property type="molecule type" value="Genomic_DNA"/>
</dbReference>
<protein>
    <recommendedName>
        <fullName evidence="3">DUF4336 domain-containing protein</fullName>
    </recommendedName>
</protein>
<accession>D0LU33</accession>
<dbReference type="AlphaFoldDB" id="D0LU33"/>
<name>D0LU33_HALO1</name>